<evidence type="ECO:0000256" key="6">
    <source>
        <dbReference type="ARBA" id="ARBA00023012"/>
    </source>
</evidence>
<name>I0W8Y6_9FLAO</name>
<dbReference type="PATRIC" id="fig|946077.3.peg.2231"/>
<keyword evidence="4" id="KW-0808">Transferase</keyword>
<feature type="domain" description="Histidine kinase" evidence="8">
    <location>
        <begin position="279"/>
        <end position="489"/>
    </location>
</feature>
<accession>I0W8Y6</accession>
<evidence type="ECO:0000256" key="7">
    <source>
        <dbReference type="SAM" id="Phobius"/>
    </source>
</evidence>
<keyword evidence="7" id="KW-0472">Membrane</keyword>
<keyword evidence="7" id="KW-0812">Transmembrane</keyword>
<dbReference type="PRINTS" id="PR00344">
    <property type="entry name" value="BCTRLSENSOR"/>
</dbReference>
<evidence type="ECO:0000259" key="8">
    <source>
        <dbReference type="PROSITE" id="PS50109"/>
    </source>
</evidence>
<dbReference type="InterPro" id="IPR004358">
    <property type="entry name" value="Sig_transdc_His_kin-like_C"/>
</dbReference>
<dbReference type="InterPro" id="IPR003594">
    <property type="entry name" value="HATPase_dom"/>
</dbReference>
<evidence type="ECO:0000256" key="3">
    <source>
        <dbReference type="ARBA" id="ARBA00022553"/>
    </source>
</evidence>
<dbReference type="InterPro" id="IPR005467">
    <property type="entry name" value="His_kinase_dom"/>
</dbReference>
<evidence type="ECO:0000256" key="2">
    <source>
        <dbReference type="ARBA" id="ARBA00012438"/>
    </source>
</evidence>
<comment type="caution">
    <text evidence="9">The sequence shown here is derived from an EMBL/GenBank/DDBJ whole genome shotgun (WGS) entry which is preliminary data.</text>
</comment>
<dbReference type="InterPro" id="IPR003661">
    <property type="entry name" value="HisK_dim/P_dom"/>
</dbReference>
<evidence type="ECO:0000256" key="5">
    <source>
        <dbReference type="ARBA" id="ARBA00022777"/>
    </source>
</evidence>
<evidence type="ECO:0000256" key="1">
    <source>
        <dbReference type="ARBA" id="ARBA00000085"/>
    </source>
</evidence>
<evidence type="ECO:0000256" key="4">
    <source>
        <dbReference type="ARBA" id="ARBA00022679"/>
    </source>
</evidence>
<reference evidence="9 10" key="1">
    <citation type="journal article" date="2012" name="J. Bacteriol.">
        <title>Genome Sequence of the Halotolerant Bacterium Imtechella halotolerans K1T.</title>
        <authorList>
            <person name="Kumar S."/>
            <person name="Vikram S."/>
            <person name="Subramanian S."/>
            <person name="Raghava G.P."/>
            <person name="Pinnaka A.K."/>
        </authorList>
    </citation>
    <scope>NUCLEOTIDE SEQUENCE [LARGE SCALE GENOMIC DNA]</scope>
    <source>
        <strain evidence="9 10">K1</strain>
    </source>
</reference>
<dbReference type="Proteomes" id="UP000005938">
    <property type="component" value="Unassembled WGS sequence"/>
</dbReference>
<sequence length="492" mass="56811">MIFKYICDKSLKKEKKNMTKSQIFRGNEYSKILVLIFLIILSCTFLIYINHSTIRILSGIRAYVNGESHYSKAQKDAARNLITYLYTENEAAWDAYLEELRVPKGDSIARVHLIKGGDVEVIKDGFRQGRNDEKDLDDIIWLFKSFKNISFFANAVNEWEEADNILTRMQQLANQIRKAHSSNDIALQNQDEILAEINELSTLLTLKEKQFSEALGEGSRSIKGYLLCVNILFIFLIFGCITSYYFMMTKKLIQSKKETEINNEHLVVANNELDKFVYSASHDLRSPITSLKGLIEVAQLEESPSEIKKYLRLMYKSLVKQDQFISDIIDYSRNKRKDILWERVEISELIEDVLLQHISQYSKEEVVIEKDLCIDSLYSDSLRLRIILNNLISNALKYADTEKEQIKLFLRFYASDEDYIIEIEDNGIGIREELLQRIFEMFFVTNTNLGSGLGLYITKQAVENLNGTISVDSVVGQGTLFTITIPMILKDE</sequence>
<dbReference type="SMART" id="SM00387">
    <property type="entry name" value="HATPase_c"/>
    <property type="match status" value="1"/>
</dbReference>
<keyword evidence="6" id="KW-0902">Two-component regulatory system</keyword>
<dbReference type="PROSITE" id="PS50109">
    <property type="entry name" value="HIS_KIN"/>
    <property type="match status" value="1"/>
</dbReference>
<dbReference type="InterPro" id="IPR036890">
    <property type="entry name" value="HATPase_C_sf"/>
</dbReference>
<keyword evidence="3" id="KW-0597">Phosphoprotein</keyword>
<dbReference type="Gene3D" id="1.10.287.130">
    <property type="match status" value="1"/>
</dbReference>
<dbReference type="EC" id="2.7.13.3" evidence="2"/>
<comment type="catalytic activity">
    <reaction evidence="1">
        <text>ATP + protein L-histidine = ADP + protein N-phospho-L-histidine.</text>
        <dbReference type="EC" id="2.7.13.3"/>
    </reaction>
</comment>
<dbReference type="PANTHER" id="PTHR43711:SF31">
    <property type="entry name" value="HISTIDINE KINASE"/>
    <property type="match status" value="1"/>
</dbReference>
<feature type="transmembrane region" description="Helical" evidence="7">
    <location>
        <begin position="32"/>
        <end position="49"/>
    </location>
</feature>
<proteinExistence type="predicted"/>
<dbReference type="EMBL" id="AJJU01000032">
    <property type="protein sequence ID" value="EID72852.1"/>
    <property type="molecule type" value="Genomic_DNA"/>
</dbReference>
<dbReference type="SMART" id="SM00388">
    <property type="entry name" value="HisKA"/>
    <property type="match status" value="1"/>
</dbReference>
<keyword evidence="7" id="KW-1133">Transmembrane helix</keyword>
<gene>
    <name evidence="9" type="ORF">W5A_11069</name>
</gene>
<dbReference type="GO" id="GO:0000155">
    <property type="term" value="F:phosphorelay sensor kinase activity"/>
    <property type="evidence" value="ECO:0007669"/>
    <property type="project" value="InterPro"/>
</dbReference>
<dbReference type="Pfam" id="PF02518">
    <property type="entry name" value="HATPase_c"/>
    <property type="match status" value="1"/>
</dbReference>
<evidence type="ECO:0000313" key="10">
    <source>
        <dbReference type="Proteomes" id="UP000005938"/>
    </source>
</evidence>
<organism evidence="9 10">
    <name type="scientific">Imtechella halotolerans K1</name>
    <dbReference type="NCBI Taxonomy" id="946077"/>
    <lineage>
        <taxon>Bacteria</taxon>
        <taxon>Pseudomonadati</taxon>
        <taxon>Bacteroidota</taxon>
        <taxon>Flavobacteriia</taxon>
        <taxon>Flavobacteriales</taxon>
        <taxon>Flavobacteriaceae</taxon>
        <taxon>Imtechella</taxon>
    </lineage>
</organism>
<dbReference type="eggNOG" id="COG4251">
    <property type="taxonomic scope" value="Bacteria"/>
</dbReference>
<dbReference type="STRING" id="946077.W5A_11069"/>
<dbReference type="SUPFAM" id="SSF47384">
    <property type="entry name" value="Homodimeric domain of signal transducing histidine kinase"/>
    <property type="match status" value="1"/>
</dbReference>
<dbReference type="Pfam" id="PF00512">
    <property type="entry name" value="HisKA"/>
    <property type="match status" value="1"/>
</dbReference>
<dbReference type="PANTHER" id="PTHR43711">
    <property type="entry name" value="TWO-COMPONENT HISTIDINE KINASE"/>
    <property type="match status" value="1"/>
</dbReference>
<dbReference type="Gene3D" id="3.30.565.10">
    <property type="entry name" value="Histidine kinase-like ATPase, C-terminal domain"/>
    <property type="match status" value="1"/>
</dbReference>
<keyword evidence="10" id="KW-1185">Reference proteome</keyword>
<dbReference type="InterPro" id="IPR036097">
    <property type="entry name" value="HisK_dim/P_sf"/>
</dbReference>
<dbReference type="AlphaFoldDB" id="I0W8Y6"/>
<dbReference type="SUPFAM" id="SSF55874">
    <property type="entry name" value="ATPase domain of HSP90 chaperone/DNA topoisomerase II/histidine kinase"/>
    <property type="match status" value="1"/>
</dbReference>
<dbReference type="CDD" id="cd00082">
    <property type="entry name" value="HisKA"/>
    <property type="match status" value="1"/>
</dbReference>
<feature type="transmembrane region" description="Helical" evidence="7">
    <location>
        <begin position="224"/>
        <end position="247"/>
    </location>
</feature>
<evidence type="ECO:0000313" key="9">
    <source>
        <dbReference type="EMBL" id="EID72852.1"/>
    </source>
</evidence>
<protein>
    <recommendedName>
        <fullName evidence="2">histidine kinase</fullName>
        <ecNumber evidence="2">2.7.13.3</ecNumber>
    </recommendedName>
</protein>
<dbReference type="CDD" id="cd00075">
    <property type="entry name" value="HATPase"/>
    <property type="match status" value="1"/>
</dbReference>
<keyword evidence="5 9" id="KW-0418">Kinase</keyword>
<dbReference type="InterPro" id="IPR050736">
    <property type="entry name" value="Sensor_HK_Regulatory"/>
</dbReference>